<feature type="transmembrane region" description="Helical" evidence="1">
    <location>
        <begin position="5"/>
        <end position="22"/>
    </location>
</feature>
<reference evidence="2 3" key="1">
    <citation type="submission" date="2018-08" db="EMBL/GenBank/DDBJ databases">
        <title>Pallidiluteibacterium maritimus gen. nov., sp. nov., isolated from coastal sediment.</title>
        <authorList>
            <person name="Zhou L.Y."/>
        </authorList>
    </citation>
    <scope>NUCLEOTIDE SEQUENCE [LARGE SCALE GENOMIC DNA]</scope>
    <source>
        <strain evidence="2 3">XSD2</strain>
    </source>
</reference>
<gene>
    <name evidence="2" type="ORF">D1614_02010</name>
</gene>
<name>A0A399T784_9BACT</name>
<evidence type="ECO:0000313" key="3">
    <source>
        <dbReference type="Proteomes" id="UP000265926"/>
    </source>
</evidence>
<evidence type="ECO:0000313" key="2">
    <source>
        <dbReference type="EMBL" id="RIJ50725.1"/>
    </source>
</evidence>
<proteinExistence type="predicted"/>
<dbReference type="EMBL" id="QWGR01000001">
    <property type="protein sequence ID" value="RIJ50725.1"/>
    <property type="molecule type" value="Genomic_DNA"/>
</dbReference>
<dbReference type="Proteomes" id="UP000265926">
    <property type="component" value="Unassembled WGS sequence"/>
</dbReference>
<comment type="caution">
    <text evidence="2">The sequence shown here is derived from an EMBL/GenBank/DDBJ whole genome shotgun (WGS) entry which is preliminary data.</text>
</comment>
<dbReference type="AlphaFoldDB" id="A0A399T784"/>
<keyword evidence="1" id="KW-1133">Transmembrane helix</keyword>
<evidence type="ECO:0000256" key="1">
    <source>
        <dbReference type="SAM" id="Phobius"/>
    </source>
</evidence>
<sequence>MAILILFSIVHFFVILVALLLNSQERSLIITCFPFAEMTVILSNFLFKTKKEACQLASLFFLLSLRTDKTFTAYQLVGYFHDGRDVLV</sequence>
<protein>
    <submittedName>
        <fullName evidence="2">Uncharacterized protein</fullName>
    </submittedName>
</protein>
<accession>A0A399T784</accession>
<organism evidence="2 3">
    <name type="scientific">Maribellus luteus</name>
    <dbReference type="NCBI Taxonomy" id="2305463"/>
    <lineage>
        <taxon>Bacteria</taxon>
        <taxon>Pseudomonadati</taxon>
        <taxon>Bacteroidota</taxon>
        <taxon>Bacteroidia</taxon>
        <taxon>Marinilabiliales</taxon>
        <taxon>Prolixibacteraceae</taxon>
        <taxon>Maribellus</taxon>
    </lineage>
</organism>
<keyword evidence="3" id="KW-1185">Reference proteome</keyword>
<feature type="transmembrane region" description="Helical" evidence="1">
    <location>
        <begin position="28"/>
        <end position="47"/>
    </location>
</feature>
<keyword evidence="1" id="KW-0472">Membrane</keyword>
<keyword evidence="1" id="KW-0812">Transmembrane</keyword>